<dbReference type="EMBL" id="BGPR01000017">
    <property type="protein sequence ID" value="GBL79006.1"/>
    <property type="molecule type" value="Genomic_DNA"/>
</dbReference>
<dbReference type="AlphaFoldDB" id="A0A4Y2AIC4"/>
<keyword evidence="2" id="KW-1185">Reference proteome</keyword>
<name>A0A4Y2AIC4_ARAVE</name>
<organism evidence="1 2">
    <name type="scientific">Araneus ventricosus</name>
    <name type="common">Orbweaver spider</name>
    <name type="synonym">Epeira ventricosa</name>
    <dbReference type="NCBI Taxonomy" id="182803"/>
    <lineage>
        <taxon>Eukaryota</taxon>
        <taxon>Metazoa</taxon>
        <taxon>Ecdysozoa</taxon>
        <taxon>Arthropoda</taxon>
        <taxon>Chelicerata</taxon>
        <taxon>Arachnida</taxon>
        <taxon>Araneae</taxon>
        <taxon>Araneomorphae</taxon>
        <taxon>Entelegynae</taxon>
        <taxon>Araneoidea</taxon>
        <taxon>Araneidae</taxon>
        <taxon>Araneus</taxon>
    </lineage>
</organism>
<gene>
    <name evidence="1" type="ORF">AVEN_48964_1</name>
</gene>
<sequence>MSSPGERKSFPSRVAEESVEIITNPKTQFLMLSGTYIKERYHNDVTLPGWTPVHSSGVAMLWSPITKGTPSPWSRLSSLSSLNLIMNTIYSFADASLHTISHEFNPSEISRGLVIKWTPDDHERGWSPPHALLFTKKRCNFYRTIGRTTRS</sequence>
<protein>
    <submittedName>
        <fullName evidence="1">Uncharacterized protein</fullName>
    </submittedName>
</protein>
<evidence type="ECO:0000313" key="1">
    <source>
        <dbReference type="EMBL" id="GBL79006.1"/>
    </source>
</evidence>
<proteinExistence type="predicted"/>
<accession>A0A4Y2AIC4</accession>
<dbReference type="Proteomes" id="UP000499080">
    <property type="component" value="Unassembled WGS sequence"/>
</dbReference>
<comment type="caution">
    <text evidence="1">The sequence shown here is derived from an EMBL/GenBank/DDBJ whole genome shotgun (WGS) entry which is preliminary data.</text>
</comment>
<evidence type="ECO:0000313" key="2">
    <source>
        <dbReference type="Proteomes" id="UP000499080"/>
    </source>
</evidence>
<reference evidence="1 2" key="1">
    <citation type="journal article" date="2019" name="Sci. Rep.">
        <title>Orb-weaving spider Araneus ventricosus genome elucidates the spidroin gene catalogue.</title>
        <authorList>
            <person name="Kono N."/>
            <person name="Nakamura H."/>
            <person name="Ohtoshi R."/>
            <person name="Moran D.A.P."/>
            <person name="Shinohara A."/>
            <person name="Yoshida Y."/>
            <person name="Fujiwara M."/>
            <person name="Mori M."/>
            <person name="Tomita M."/>
            <person name="Arakawa K."/>
        </authorList>
    </citation>
    <scope>NUCLEOTIDE SEQUENCE [LARGE SCALE GENOMIC DNA]</scope>
</reference>